<evidence type="ECO:0000313" key="6">
    <source>
        <dbReference type="EMBL" id="CAH0533989.1"/>
    </source>
</evidence>
<dbReference type="InterPro" id="IPR004556">
    <property type="entry name" value="HemK-like"/>
</dbReference>
<dbReference type="Gene3D" id="3.40.50.150">
    <property type="entry name" value="Vaccinia Virus protein VP39"/>
    <property type="match status" value="1"/>
</dbReference>
<gene>
    <name evidence="4 6" type="primary">prmB</name>
    <name evidence="6" type="ORF">VST7929_01871</name>
</gene>
<accession>A0ABN8DUN0</accession>
<comment type="function">
    <text evidence="4">Methylates ribosomal protein uL3 on a specific glutamine residue.</text>
</comment>
<organism evidence="6 7">
    <name type="scientific">Vibrio stylophorae</name>
    <dbReference type="NCBI Taxonomy" id="659351"/>
    <lineage>
        <taxon>Bacteria</taxon>
        <taxon>Pseudomonadati</taxon>
        <taxon>Pseudomonadota</taxon>
        <taxon>Gammaproteobacteria</taxon>
        <taxon>Vibrionales</taxon>
        <taxon>Vibrionaceae</taxon>
        <taxon>Vibrio</taxon>
    </lineage>
</organism>
<evidence type="ECO:0000256" key="1">
    <source>
        <dbReference type="ARBA" id="ARBA00022603"/>
    </source>
</evidence>
<dbReference type="PIRSF" id="PIRSF037167">
    <property type="entry name" value="Mtase_YfcB_prd"/>
    <property type="match status" value="1"/>
</dbReference>
<comment type="catalytic activity">
    <reaction evidence="4">
        <text>L-glutaminyl-[ribosomal protein uL3] + S-adenosyl-L-methionine = N(5)-methyl-L-glutaminyl-[ribosomal protein uL3] + S-adenosyl-L-homocysteine + H(+)</text>
        <dbReference type="Rhea" id="RHEA:45020"/>
        <dbReference type="Rhea" id="RHEA-COMP:11063"/>
        <dbReference type="Rhea" id="RHEA-COMP:11064"/>
        <dbReference type="ChEBI" id="CHEBI:15378"/>
        <dbReference type="ChEBI" id="CHEBI:30011"/>
        <dbReference type="ChEBI" id="CHEBI:57856"/>
        <dbReference type="ChEBI" id="CHEBI:59789"/>
        <dbReference type="ChEBI" id="CHEBI:61891"/>
        <dbReference type="EC" id="2.1.1.298"/>
    </reaction>
</comment>
<keyword evidence="6" id="KW-0687">Ribonucleoprotein</keyword>
<dbReference type="Pfam" id="PF05175">
    <property type="entry name" value="MTS"/>
    <property type="match status" value="1"/>
</dbReference>
<comment type="caution">
    <text evidence="6">The sequence shown here is derived from an EMBL/GenBank/DDBJ whole genome shotgun (WGS) entry which is preliminary data.</text>
</comment>
<dbReference type="CDD" id="cd02440">
    <property type="entry name" value="AdoMet_MTases"/>
    <property type="match status" value="1"/>
</dbReference>
<dbReference type="PROSITE" id="PS00092">
    <property type="entry name" value="N6_MTASE"/>
    <property type="match status" value="1"/>
</dbReference>
<dbReference type="SUPFAM" id="SSF53335">
    <property type="entry name" value="S-adenosyl-L-methionine-dependent methyltransferases"/>
    <property type="match status" value="1"/>
</dbReference>
<dbReference type="InterPro" id="IPR029063">
    <property type="entry name" value="SAM-dependent_MTases_sf"/>
</dbReference>
<feature type="domain" description="Methyltransferase small" evidence="5">
    <location>
        <begin position="133"/>
        <end position="215"/>
    </location>
</feature>
<evidence type="ECO:0000313" key="7">
    <source>
        <dbReference type="Proteomes" id="UP000838672"/>
    </source>
</evidence>
<name>A0ABN8DUN0_9VIBR</name>
<protein>
    <recommendedName>
        <fullName evidence="4">Ribosomal protein uL3 glutamine methyltransferase</fullName>
        <shortName evidence="4">uL3 MTase</shortName>
        <ecNumber evidence="4">2.1.1.298</ecNumber>
    </recommendedName>
    <alternativeName>
        <fullName evidence="4">N5-glutamine methyltransferase PrmB</fullName>
    </alternativeName>
</protein>
<dbReference type="Proteomes" id="UP000838672">
    <property type="component" value="Unassembled WGS sequence"/>
</dbReference>
<keyword evidence="1 4" id="KW-0489">Methyltransferase</keyword>
<dbReference type="NCBIfam" id="TIGR03533">
    <property type="entry name" value="L3_gln_methyl"/>
    <property type="match status" value="1"/>
</dbReference>
<sequence>MDHKLVNEAVAELVTLQDMLRWTLSCFNESGIFYGHGSDNAWDEALALVLPSLHLPLDLSPHLLASRLTERERRLVAEQVLRRVDERIPTAYLTNQAYFCGYEFYVDERVLVPRSPIGELIDNGFSGILNHEPSRLLDLCTGSGCIGIAMAHAFPDAEVDIVDISDDALEVAQINIDQHGVEQQVIPMQSDLLNALPAHGYDLIVSNPPYVDAEDMADLPDEFHHEPELGLAAGFDGLDLVRRILADAPTHLNDGGALICEVGNSMVHMMAQYPDVPFTWLEFENGGHGVFMLTKSQLEACAPLFADYKQVRD</sequence>
<keyword evidence="7" id="KW-1185">Reference proteome</keyword>
<keyword evidence="3 4" id="KW-0949">S-adenosyl-L-methionine</keyword>
<dbReference type="PANTHER" id="PTHR47806:SF1">
    <property type="entry name" value="RIBOSOMAL PROTEIN UL3 GLUTAMINE METHYLTRANSFERASE"/>
    <property type="match status" value="1"/>
</dbReference>
<dbReference type="EMBL" id="CAKLDI010000001">
    <property type="protein sequence ID" value="CAH0533989.1"/>
    <property type="molecule type" value="Genomic_DNA"/>
</dbReference>
<dbReference type="InterPro" id="IPR007848">
    <property type="entry name" value="Small_mtfrase_dom"/>
</dbReference>
<keyword evidence="2 4" id="KW-0808">Transferase</keyword>
<evidence type="ECO:0000256" key="3">
    <source>
        <dbReference type="ARBA" id="ARBA00022691"/>
    </source>
</evidence>
<dbReference type="GO" id="GO:0032259">
    <property type="term" value="P:methylation"/>
    <property type="evidence" value="ECO:0007669"/>
    <property type="project" value="UniProtKB-KW"/>
</dbReference>
<dbReference type="PANTHER" id="PTHR47806">
    <property type="entry name" value="50S RIBOSOMAL PROTEIN L3 GLUTAMINE METHYLTRANSFERASE"/>
    <property type="match status" value="1"/>
</dbReference>
<keyword evidence="6" id="KW-0689">Ribosomal protein</keyword>
<dbReference type="EC" id="2.1.1.298" evidence="4"/>
<dbReference type="GO" id="GO:0005840">
    <property type="term" value="C:ribosome"/>
    <property type="evidence" value="ECO:0007669"/>
    <property type="project" value="UniProtKB-KW"/>
</dbReference>
<reference evidence="6" key="1">
    <citation type="submission" date="2021-11" db="EMBL/GenBank/DDBJ databases">
        <authorList>
            <person name="Rodrigo-Torres L."/>
            <person name="Arahal R. D."/>
            <person name="Lucena T."/>
        </authorList>
    </citation>
    <scope>NUCLEOTIDE SEQUENCE</scope>
    <source>
        <strain evidence="6">CECT 7929</strain>
    </source>
</reference>
<dbReference type="InterPro" id="IPR002052">
    <property type="entry name" value="DNA_methylase_N6_adenine_CS"/>
</dbReference>
<evidence type="ECO:0000256" key="4">
    <source>
        <dbReference type="HAMAP-Rule" id="MF_02125"/>
    </source>
</evidence>
<proteinExistence type="inferred from homology"/>
<comment type="similarity">
    <text evidence="4">Belongs to the protein N5-glutamine methyltransferase family. PrmB subfamily.</text>
</comment>
<dbReference type="GO" id="GO:0008168">
    <property type="term" value="F:methyltransferase activity"/>
    <property type="evidence" value="ECO:0007669"/>
    <property type="project" value="UniProtKB-KW"/>
</dbReference>
<dbReference type="RefSeq" id="WP_290368687.1">
    <property type="nucleotide sequence ID" value="NZ_CAKLDI010000001.1"/>
</dbReference>
<dbReference type="NCBIfam" id="TIGR00536">
    <property type="entry name" value="hemK_fam"/>
    <property type="match status" value="1"/>
</dbReference>
<evidence type="ECO:0000256" key="2">
    <source>
        <dbReference type="ARBA" id="ARBA00022679"/>
    </source>
</evidence>
<dbReference type="InterPro" id="IPR017127">
    <property type="entry name" value="Ribosome_uL3_MTase"/>
</dbReference>
<evidence type="ECO:0000259" key="5">
    <source>
        <dbReference type="Pfam" id="PF05175"/>
    </source>
</evidence>
<dbReference type="HAMAP" id="MF_02125">
    <property type="entry name" value="L3_methyltr_PrmB"/>
    <property type="match status" value="1"/>
</dbReference>